<reference evidence="2" key="1">
    <citation type="journal article" date="2023" name="Int. J. Mol. Sci.">
        <title>Antibiotic Resistance/Susceptibility Profiles of Staphylococcus equorum Strains from Cheese, and Genome Analysis for Antibiotic Resistance Genes.</title>
        <authorList>
            <person name="Vazquez L."/>
            <person name="Srednik M.E."/>
            <person name="Rodriguez J."/>
            <person name="Florez A.B."/>
            <person name="Mayo B."/>
        </authorList>
    </citation>
    <scope>NUCLEOTIDE SEQUENCE</scope>
    <source>
        <strain evidence="2">5A3I</strain>
    </source>
</reference>
<dbReference type="Proteomes" id="UP001174037">
    <property type="component" value="Unassembled WGS sequence"/>
</dbReference>
<name>A0AAW7AGT1_9STAP</name>
<comment type="caution">
    <text evidence="2">The sequence shown here is derived from an EMBL/GenBank/DDBJ whole genome shotgun (WGS) entry which is preliminary data.</text>
</comment>
<dbReference type="EMBL" id="JARGCK010000002">
    <property type="protein sequence ID" value="MDK9864825.1"/>
    <property type="molecule type" value="Genomic_DNA"/>
</dbReference>
<evidence type="ECO:0000313" key="3">
    <source>
        <dbReference type="Proteomes" id="UP001174037"/>
    </source>
</evidence>
<protein>
    <submittedName>
        <fullName evidence="2">Virulence-associated E family protein</fullName>
    </submittedName>
</protein>
<gene>
    <name evidence="2" type="ORF">P1A27_02445</name>
</gene>
<dbReference type="RefSeq" id="WP_285322774.1">
    <property type="nucleotide sequence ID" value="NZ_JARGCK010000002.1"/>
</dbReference>
<dbReference type="InterPro" id="IPR007936">
    <property type="entry name" value="VapE-like_dom"/>
</dbReference>
<accession>A0AAW7AGT1</accession>
<evidence type="ECO:0000313" key="2">
    <source>
        <dbReference type="EMBL" id="MDK9864825.1"/>
    </source>
</evidence>
<dbReference type="AlphaFoldDB" id="A0AAW7AGT1"/>
<proteinExistence type="predicted"/>
<feature type="domain" description="Virulence-associated protein E-like" evidence="1">
    <location>
        <begin position="131"/>
        <end position="349"/>
    </location>
</feature>
<sequence length="485" mass="56839">MTVVTQEDVFENMNKLQEINQQENWQSELVTNKSGTGYAKYFRNGELILENDENVKDLIQYDLMEYRIKLKRFPYWRKKSDERYYWLDYDSSEMQRHFETNYGIDFSDDKILKMVMHEAYANSYHPIHSMIESKEWDGVKRVDELLIKYLGADDTKYVRSVTRKTLVGAVARVYKPGCKFDTVLTMMGGQGLGKSELCKRLGGGYYNPSIGKLKDDEDKKKLQGSWICELEELEALKKSTTGEAKAFISTPIDYYRSSYGRLVEPHPRQCIFIGTTNDAEFLKDSTGNRRFLPVVVGQNKNTGDLFEDMTSEFVQQLWAESKYYYDKGESLILDEKDSETALMLQEAHTEADPYQGIVEQMIKKPIPSDYWYRSLDEKRWVMGEYIETDYIKTYADGKTIELKNSRPGSYEWRDKVSAHEIWHIALKNDRIPKRSELRQINETLRNSIYTTQEHDKLRFGDGIGRVKGFTVNLKSYHEELHDDKK</sequence>
<dbReference type="Pfam" id="PF05272">
    <property type="entry name" value="VapE-like_dom"/>
    <property type="match status" value="1"/>
</dbReference>
<evidence type="ECO:0000259" key="1">
    <source>
        <dbReference type="Pfam" id="PF05272"/>
    </source>
</evidence>
<dbReference type="PANTHER" id="PTHR34985:SF1">
    <property type="entry name" value="SLR0554 PROTEIN"/>
    <property type="match status" value="1"/>
</dbReference>
<dbReference type="PANTHER" id="PTHR34985">
    <property type="entry name" value="SLR0554 PROTEIN"/>
    <property type="match status" value="1"/>
</dbReference>
<reference evidence="2" key="2">
    <citation type="submission" date="2023-03" db="EMBL/GenBank/DDBJ databases">
        <authorList>
            <person name="Vazquez L."/>
            <person name="Rodriguez J."/>
            <person name="Mayo B."/>
            <person name="Florez A.B."/>
        </authorList>
    </citation>
    <scope>NUCLEOTIDE SEQUENCE</scope>
    <source>
        <strain evidence="2">5A3I</strain>
    </source>
</reference>
<organism evidence="2 3">
    <name type="scientific">Staphylococcus equorum</name>
    <dbReference type="NCBI Taxonomy" id="246432"/>
    <lineage>
        <taxon>Bacteria</taxon>
        <taxon>Bacillati</taxon>
        <taxon>Bacillota</taxon>
        <taxon>Bacilli</taxon>
        <taxon>Bacillales</taxon>
        <taxon>Staphylococcaceae</taxon>
        <taxon>Staphylococcus</taxon>
    </lineage>
</organism>